<reference evidence="2" key="2">
    <citation type="journal article" date="2015" name="Data Brief">
        <title>Shoot transcriptome of the giant reed, Arundo donax.</title>
        <authorList>
            <person name="Barrero R.A."/>
            <person name="Guerrero F.D."/>
            <person name="Moolhuijzen P."/>
            <person name="Goolsby J.A."/>
            <person name="Tidwell J."/>
            <person name="Bellgard S.E."/>
            <person name="Bellgard M.I."/>
        </authorList>
    </citation>
    <scope>NUCLEOTIDE SEQUENCE</scope>
    <source>
        <tissue evidence="2">Shoot tissue taken approximately 20 cm above the soil surface</tissue>
    </source>
</reference>
<sequence length="26" mass="2843">MQPEKSEAKPLLPPQDLCAPLTHTPT</sequence>
<protein>
    <submittedName>
        <fullName evidence="2">Uncharacterized protein</fullName>
    </submittedName>
</protein>
<evidence type="ECO:0000256" key="1">
    <source>
        <dbReference type="SAM" id="MobiDB-lite"/>
    </source>
</evidence>
<organism evidence="2">
    <name type="scientific">Arundo donax</name>
    <name type="common">Giant reed</name>
    <name type="synonym">Donax arundinaceus</name>
    <dbReference type="NCBI Taxonomy" id="35708"/>
    <lineage>
        <taxon>Eukaryota</taxon>
        <taxon>Viridiplantae</taxon>
        <taxon>Streptophyta</taxon>
        <taxon>Embryophyta</taxon>
        <taxon>Tracheophyta</taxon>
        <taxon>Spermatophyta</taxon>
        <taxon>Magnoliopsida</taxon>
        <taxon>Liliopsida</taxon>
        <taxon>Poales</taxon>
        <taxon>Poaceae</taxon>
        <taxon>PACMAD clade</taxon>
        <taxon>Arundinoideae</taxon>
        <taxon>Arundineae</taxon>
        <taxon>Arundo</taxon>
    </lineage>
</organism>
<name>A0A0A9CC18_ARUDO</name>
<dbReference type="AlphaFoldDB" id="A0A0A9CC18"/>
<reference evidence="2" key="1">
    <citation type="submission" date="2014-09" db="EMBL/GenBank/DDBJ databases">
        <authorList>
            <person name="Magalhaes I.L.F."/>
            <person name="Oliveira U."/>
            <person name="Santos F.R."/>
            <person name="Vidigal T.H.D.A."/>
            <person name="Brescovit A.D."/>
            <person name="Santos A.J."/>
        </authorList>
    </citation>
    <scope>NUCLEOTIDE SEQUENCE</scope>
    <source>
        <tissue evidence="2">Shoot tissue taken approximately 20 cm above the soil surface</tissue>
    </source>
</reference>
<accession>A0A0A9CC18</accession>
<evidence type="ECO:0000313" key="2">
    <source>
        <dbReference type="EMBL" id="JAD71998.1"/>
    </source>
</evidence>
<feature type="region of interest" description="Disordered" evidence="1">
    <location>
        <begin position="1"/>
        <end position="26"/>
    </location>
</feature>
<dbReference type="EMBL" id="GBRH01225897">
    <property type="protein sequence ID" value="JAD71998.1"/>
    <property type="molecule type" value="Transcribed_RNA"/>
</dbReference>
<proteinExistence type="predicted"/>